<dbReference type="PROSITE" id="PS00674">
    <property type="entry name" value="AAA"/>
    <property type="match status" value="1"/>
</dbReference>
<dbReference type="InterPro" id="IPR003959">
    <property type="entry name" value="ATPase_AAA_core"/>
</dbReference>
<protein>
    <submittedName>
        <fullName evidence="4">ATP-dependent zinc metalloprotease FtsH</fullName>
    </submittedName>
</protein>
<dbReference type="InterPro" id="IPR027417">
    <property type="entry name" value="P-loop_NTPase"/>
</dbReference>
<keyword evidence="4" id="KW-0378">Hydrolase</keyword>
<dbReference type="Proteomes" id="UP001055039">
    <property type="component" value="Unassembled WGS sequence"/>
</dbReference>
<accession>A0ABQ4UAA8</accession>
<dbReference type="InterPro" id="IPR003960">
    <property type="entry name" value="ATPase_AAA_CS"/>
</dbReference>
<evidence type="ECO:0000313" key="4">
    <source>
        <dbReference type="EMBL" id="GJE64274.1"/>
    </source>
</evidence>
<keyword evidence="1" id="KW-0547">Nucleotide-binding</keyword>
<dbReference type="Pfam" id="PF00004">
    <property type="entry name" value="AAA"/>
    <property type="match status" value="1"/>
</dbReference>
<dbReference type="PANTHER" id="PTHR23076:SF97">
    <property type="entry name" value="ATP-DEPENDENT ZINC METALLOPROTEASE YME1L1"/>
    <property type="match status" value="1"/>
</dbReference>
<proteinExistence type="inferred from homology"/>
<keyword evidence="1" id="KW-0067">ATP-binding</keyword>
<keyword evidence="4" id="KW-0645">Protease</keyword>
<comment type="similarity">
    <text evidence="1">Belongs to the AAA ATPase family.</text>
</comment>
<organism evidence="4 5">
    <name type="scientific">Methylorubrum aminovorans</name>
    <dbReference type="NCBI Taxonomy" id="269069"/>
    <lineage>
        <taxon>Bacteria</taxon>
        <taxon>Pseudomonadati</taxon>
        <taxon>Pseudomonadota</taxon>
        <taxon>Alphaproteobacteria</taxon>
        <taxon>Hyphomicrobiales</taxon>
        <taxon>Methylobacteriaceae</taxon>
        <taxon>Methylorubrum</taxon>
    </lineage>
</organism>
<dbReference type="SUPFAM" id="SSF52540">
    <property type="entry name" value="P-loop containing nucleoside triphosphate hydrolases"/>
    <property type="match status" value="1"/>
</dbReference>
<gene>
    <name evidence="4" type="primary">ftsH_1</name>
    <name evidence="4" type="ORF">LNAOJCKE_1475</name>
</gene>
<dbReference type="Gene3D" id="1.10.8.60">
    <property type="match status" value="1"/>
</dbReference>
<feature type="compositionally biased region" description="Basic and acidic residues" evidence="2">
    <location>
        <begin position="548"/>
        <end position="570"/>
    </location>
</feature>
<dbReference type="PANTHER" id="PTHR23076">
    <property type="entry name" value="METALLOPROTEASE M41 FTSH"/>
    <property type="match status" value="1"/>
</dbReference>
<name>A0ABQ4UAA8_9HYPH</name>
<keyword evidence="5" id="KW-1185">Reference proteome</keyword>
<dbReference type="CDD" id="cd19481">
    <property type="entry name" value="RecA-like_protease"/>
    <property type="match status" value="1"/>
</dbReference>
<dbReference type="GO" id="GO:0008237">
    <property type="term" value="F:metallopeptidase activity"/>
    <property type="evidence" value="ECO:0007669"/>
    <property type="project" value="UniProtKB-KW"/>
</dbReference>
<dbReference type="SMART" id="SM00382">
    <property type="entry name" value="AAA"/>
    <property type="match status" value="1"/>
</dbReference>
<keyword evidence="4" id="KW-0482">Metalloprotease</keyword>
<comment type="caution">
    <text evidence="4">The sequence shown here is derived from an EMBL/GenBank/DDBJ whole genome shotgun (WGS) entry which is preliminary data.</text>
</comment>
<evidence type="ECO:0000313" key="5">
    <source>
        <dbReference type="Proteomes" id="UP001055039"/>
    </source>
</evidence>
<dbReference type="EMBL" id="BPRC01000003">
    <property type="protein sequence ID" value="GJE64274.1"/>
    <property type="molecule type" value="Genomic_DNA"/>
</dbReference>
<evidence type="ECO:0000256" key="1">
    <source>
        <dbReference type="RuleBase" id="RU003651"/>
    </source>
</evidence>
<evidence type="ECO:0000256" key="2">
    <source>
        <dbReference type="SAM" id="MobiDB-lite"/>
    </source>
</evidence>
<evidence type="ECO:0000259" key="3">
    <source>
        <dbReference type="SMART" id="SM00382"/>
    </source>
</evidence>
<sequence length="570" mass="60307">MTKTPKETLKAHPVYHEDLVALDEFVSAPPNLAEDLANSCVRMILAMTLVQDALTAAERERIAQPSGTAMVVSVPGPDWVEPIAQALTRIGRWGITFRRKGGKMAEKPDTGSDETANVLGNGLNALGVSHEPARYLPASLSATADICIDLQPPGPRVLRAVIELVTGMRCGRVPDDAARGLAFDEVAACLRRGTKPSACLRRLAAASKAKFRGDPGLDDVPTLDRLQGMAPAVEWGLALAAGVEDWRQGGRAWKDLPERCAVVSGPAGCGKSSWARSLAKTLKMPLVSTSVASWFSSGGYLDQVIRQFETVIAQAIAVAPAVLFLDEIDTIPNRASLDGRNAEYFNTLVSRVLLALDSAVSGETSSLIVIGATNYPERLDEALIRPGRLNRVIPIPPLDAHGIAGIMRQHLGDDLPGADLMPLAIVGGGATGAETASWVKGARSAALAERRPMVIADLVARVAPPETRSPAVQLAVARHEAGHAVSTSALLVGTIESVSIVGRGRFAGRTSARLRAVESSGRRSHPRTARIVCKGSSSFSPSGVTKARQKEGLSKSRCLDPSMRKRSEAA</sequence>
<feature type="domain" description="AAA+ ATPase" evidence="3">
    <location>
        <begin position="257"/>
        <end position="399"/>
    </location>
</feature>
<dbReference type="RefSeq" id="WP_238223585.1">
    <property type="nucleotide sequence ID" value="NZ_BAAADH010000106.1"/>
</dbReference>
<reference evidence="4" key="2">
    <citation type="submission" date="2021-08" db="EMBL/GenBank/DDBJ databases">
        <authorList>
            <person name="Tani A."/>
            <person name="Ola A."/>
            <person name="Ogura Y."/>
            <person name="Katsura K."/>
            <person name="Hayashi T."/>
        </authorList>
    </citation>
    <scope>NUCLEOTIDE SEQUENCE</scope>
    <source>
        <strain evidence="4">NBRC 15686</strain>
    </source>
</reference>
<feature type="region of interest" description="Disordered" evidence="2">
    <location>
        <begin position="517"/>
        <end position="570"/>
    </location>
</feature>
<dbReference type="Gene3D" id="3.40.50.300">
    <property type="entry name" value="P-loop containing nucleotide triphosphate hydrolases"/>
    <property type="match status" value="1"/>
</dbReference>
<dbReference type="InterPro" id="IPR003593">
    <property type="entry name" value="AAA+_ATPase"/>
</dbReference>
<reference evidence="4" key="1">
    <citation type="journal article" date="2021" name="Front. Microbiol.">
        <title>Comprehensive Comparative Genomics and Phenotyping of Methylobacterium Species.</title>
        <authorList>
            <person name="Alessa O."/>
            <person name="Ogura Y."/>
            <person name="Fujitani Y."/>
            <person name="Takami H."/>
            <person name="Hayashi T."/>
            <person name="Sahin N."/>
            <person name="Tani A."/>
        </authorList>
    </citation>
    <scope>NUCLEOTIDE SEQUENCE</scope>
    <source>
        <strain evidence="4">NBRC 15686</strain>
    </source>
</reference>